<keyword evidence="8" id="KW-0723">Serine/threonine-protein kinase</keyword>
<feature type="compositionally biased region" description="Polar residues" evidence="19">
    <location>
        <begin position="581"/>
        <end position="592"/>
    </location>
</feature>
<comment type="similarity">
    <text evidence="3">Belongs to the protein kinase superfamily. RIO-type Ser/Thr kinase family.</text>
</comment>
<gene>
    <name evidence="21" type="ORF">EANT1437_LOCUS3376</name>
</gene>
<comment type="catalytic activity">
    <reaction evidence="17">
        <text>L-seryl-[protein] + ATP = O-phospho-L-seryl-[protein] + ADP + H(+)</text>
        <dbReference type="Rhea" id="RHEA:17989"/>
        <dbReference type="Rhea" id="RHEA-COMP:9863"/>
        <dbReference type="Rhea" id="RHEA-COMP:11604"/>
        <dbReference type="ChEBI" id="CHEBI:15378"/>
        <dbReference type="ChEBI" id="CHEBI:29999"/>
        <dbReference type="ChEBI" id="CHEBI:30616"/>
        <dbReference type="ChEBI" id="CHEBI:83421"/>
        <dbReference type="ChEBI" id="CHEBI:456216"/>
        <dbReference type="EC" id="2.7.11.1"/>
    </reaction>
</comment>
<keyword evidence="10" id="KW-0479">Metal-binding</keyword>
<evidence type="ECO:0000256" key="5">
    <source>
        <dbReference type="ARBA" id="ARBA00016038"/>
    </source>
</evidence>
<evidence type="ECO:0000256" key="13">
    <source>
        <dbReference type="ARBA" id="ARBA00022801"/>
    </source>
</evidence>
<dbReference type="Pfam" id="PF01163">
    <property type="entry name" value="RIO1"/>
    <property type="match status" value="1"/>
</dbReference>
<evidence type="ECO:0000256" key="7">
    <source>
        <dbReference type="ARBA" id="ARBA00022517"/>
    </source>
</evidence>
<evidence type="ECO:0000256" key="19">
    <source>
        <dbReference type="SAM" id="MobiDB-lite"/>
    </source>
</evidence>
<dbReference type="GO" id="GO:0005737">
    <property type="term" value="C:cytoplasm"/>
    <property type="evidence" value="ECO:0007669"/>
    <property type="project" value="UniProtKB-SubCell"/>
</dbReference>
<keyword evidence="14" id="KW-0067">ATP-binding</keyword>
<evidence type="ECO:0000256" key="4">
    <source>
        <dbReference type="ARBA" id="ARBA00012513"/>
    </source>
</evidence>
<dbReference type="Gene3D" id="1.10.510.10">
    <property type="entry name" value="Transferase(Phosphotransferase) domain 1"/>
    <property type="match status" value="1"/>
</dbReference>
<dbReference type="InterPro" id="IPR051272">
    <property type="entry name" value="RIO-type_Ser/Thr_kinase"/>
</dbReference>
<protein>
    <recommendedName>
        <fullName evidence="5">Serine/threonine-protein kinase RIO1</fullName>
        <ecNumber evidence="4">2.7.11.1</ecNumber>
    </recommendedName>
    <alternativeName>
        <fullName evidence="18">Serine/threonine-protein kinase rio1</fullName>
    </alternativeName>
</protein>
<keyword evidence="13" id="KW-0378">Hydrolase</keyword>
<dbReference type="EMBL" id="HBHI01006663">
    <property type="protein sequence ID" value="CAD9659649.1"/>
    <property type="molecule type" value="Transcribed_RNA"/>
</dbReference>
<reference evidence="21" key="1">
    <citation type="submission" date="2021-01" db="EMBL/GenBank/DDBJ databases">
        <authorList>
            <person name="Corre E."/>
            <person name="Pelletier E."/>
            <person name="Niang G."/>
            <person name="Scheremetjew M."/>
            <person name="Finn R."/>
            <person name="Kale V."/>
            <person name="Holt S."/>
            <person name="Cochrane G."/>
            <person name="Meng A."/>
            <person name="Brown T."/>
            <person name="Cohen L."/>
        </authorList>
    </citation>
    <scope>NUCLEOTIDE SEQUENCE</scope>
    <source>
        <strain evidence="21">CCMP1452</strain>
    </source>
</reference>
<sequence length="670" mass="76477">MVANRVVVSCRSRRITIIYCLLLVVGMSMTVVRTVAYRSSRAATFFVSLNNNNNNSIFNNCSSRVFKKKQFTNNKETDRLFCTTSEEHNNNGVTINEEEGNHHNKNNKNKNSVVVVEEEEEDEFYDLCEDWEDEKDGPCLMRGGGSGGGIKGLADFENSGKMNLGSSSVMSHSVSNTVTKMEKLEVTKKSKHTGKDDRATVEQCLDPRTRLILFRMLSRGFLQLIDGCLSTGKEANVYYAKAGKELSTVHNQPSNNNNLALATTHKHIQEYAIKIYKTSILVFKDRDKYVSGEHRWRKGYCKSNPRKMVKVWAEKEMRNYRRLYMAGIPCPAPILLKSHVLVMEFLGENGWPSPRLKDADLSERRMREAYVQTVTNMRRMFQRCKLVHGDLSEYNILWHNQQVYIIDVSQSVESHHPSALDFLRKDCANVNDFFHNKGGLSVMNTRQLFDFITSTVFEDSPEAEEKALDDIMNHVDQKDILPQTESKRRETRQQEAVDEAVFMSQFLPRSLNQLADYEFKKIEDGDVEDNYALAVAALTGNQDVIAQAAAKRIGNTQNKTDNDNADGSKLLVSEDGKTVSFDPSTTNNTSGMIHNDEEDDSEEESDEEDEPRYIKIPMTPEQLKERKETKKSAMRANKKAVKEENIEKRKNKIKKKDKKRAISKSKGKKK</sequence>
<evidence type="ECO:0000256" key="9">
    <source>
        <dbReference type="ARBA" id="ARBA00022679"/>
    </source>
</evidence>
<accession>A0A7S2W0U6</accession>
<evidence type="ECO:0000256" key="16">
    <source>
        <dbReference type="ARBA" id="ARBA00047899"/>
    </source>
</evidence>
<proteinExistence type="inferred from homology"/>
<evidence type="ECO:0000256" key="10">
    <source>
        <dbReference type="ARBA" id="ARBA00022723"/>
    </source>
</evidence>
<evidence type="ECO:0000256" key="3">
    <source>
        <dbReference type="ARBA" id="ARBA00009196"/>
    </source>
</evidence>
<dbReference type="InterPro" id="IPR018935">
    <property type="entry name" value="RIO_kinase_CS"/>
</dbReference>
<dbReference type="EC" id="2.7.11.1" evidence="4"/>
<dbReference type="SUPFAM" id="SSF56112">
    <property type="entry name" value="Protein kinase-like (PK-like)"/>
    <property type="match status" value="1"/>
</dbReference>
<evidence type="ECO:0000313" key="21">
    <source>
        <dbReference type="EMBL" id="CAD9659649.1"/>
    </source>
</evidence>
<evidence type="ECO:0000256" key="17">
    <source>
        <dbReference type="ARBA" id="ARBA00048679"/>
    </source>
</evidence>
<dbReference type="FunFam" id="3.30.200.20:FF:000148">
    <property type="entry name" value="Serine/threonine-protein kinase RIO1"/>
    <property type="match status" value="1"/>
</dbReference>
<name>A0A7S2W0U6_9STRA</name>
<evidence type="ECO:0000256" key="11">
    <source>
        <dbReference type="ARBA" id="ARBA00022741"/>
    </source>
</evidence>
<comment type="subcellular location">
    <subcellularLocation>
        <location evidence="2">Cytoplasm</location>
    </subcellularLocation>
</comment>
<feature type="compositionally biased region" description="Basic and acidic residues" evidence="19">
    <location>
        <begin position="622"/>
        <end position="631"/>
    </location>
</feature>
<dbReference type="PROSITE" id="PS01245">
    <property type="entry name" value="RIO1"/>
    <property type="match status" value="1"/>
</dbReference>
<comment type="cofactor">
    <cofactor evidence="1">
        <name>Mg(2+)</name>
        <dbReference type="ChEBI" id="CHEBI:18420"/>
    </cofactor>
</comment>
<dbReference type="GO" id="GO:0016787">
    <property type="term" value="F:hydrolase activity"/>
    <property type="evidence" value="ECO:0007669"/>
    <property type="project" value="UniProtKB-KW"/>
</dbReference>
<evidence type="ECO:0000256" key="2">
    <source>
        <dbReference type="ARBA" id="ARBA00004496"/>
    </source>
</evidence>
<dbReference type="GO" id="GO:0005524">
    <property type="term" value="F:ATP binding"/>
    <property type="evidence" value="ECO:0007669"/>
    <property type="project" value="UniProtKB-KW"/>
</dbReference>
<evidence type="ECO:0000256" key="8">
    <source>
        <dbReference type="ARBA" id="ARBA00022527"/>
    </source>
</evidence>
<feature type="region of interest" description="Disordered" evidence="19">
    <location>
        <begin position="556"/>
        <end position="670"/>
    </location>
</feature>
<dbReference type="PANTHER" id="PTHR45723">
    <property type="entry name" value="SERINE/THREONINE-PROTEIN KINASE RIO1"/>
    <property type="match status" value="1"/>
</dbReference>
<evidence type="ECO:0000256" key="1">
    <source>
        <dbReference type="ARBA" id="ARBA00001946"/>
    </source>
</evidence>
<keyword evidence="6" id="KW-0963">Cytoplasm</keyword>
<dbReference type="InterPro" id="IPR011009">
    <property type="entry name" value="Kinase-like_dom_sf"/>
</dbReference>
<keyword evidence="12" id="KW-0418">Kinase</keyword>
<keyword evidence="11" id="KW-0547">Nucleotide-binding</keyword>
<evidence type="ECO:0000256" key="15">
    <source>
        <dbReference type="ARBA" id="ARBA00022842"/>
    </source>
</evidence>
<evidence type="ECO:0000259" key="20">
    <source>
        <dbReference type="SMART" id="SM00090"/>
    </source>
</evidence>
<keyword evidence="9" id="KW-0808">Transferase</keyword>
<organism evidence="21">
    <name type="scientific">Eucampia antarctica</name>
    <dbReference type="NCBI Taxonomy" id="49252"/>
    <lineage>
        <taxon>Eukaryota</taxon>
        <taxon>Sar</taxon>
        <taxon>Stramenopiles</taxon>
        <taxon>Ochrophyta</taxon>
        <taxon>Bacillariophyta</taxon>
        <taxon>Mediophyceae</taxon>
        <taxon>Biddulphiophycidae</taxon>
        <taxon>Hemiaulales</taxon>
        <taxon>Hemiaulaceae</taxon>
        <taxon>Eucampia</taxon>
    </lineage>
</organism>
<comment type="catalytic activity">
    <reaction evidence="16">
        <text>L-threonyl-[protein] + ATP = O-phospho-L-threonyl-[protein] + ADP + H(+)</text>
        <dbReference type="Rhea" id="RHEA:46608"/>
        <dbReference type="Rhea" id="RHEA-COMP:11060"/>
        <dbReference type="Rhea" id="RHEA-COMP:11605"/>
        <dbReference type="ChEBI" id="CHEBI:15378"/>
        <dbReference type="ChEBI" id="CHEBI:30013"/>
        <dbReference type="ChEBI" id="CHEBI:30616"/>
        <dbReference type="ChEBI" id="CHEBI:61977"/>
        <dbReference type="ChEBI" id="CHEBI:456216"/>
        <dbReference type="EC" id="2.7.11.1"/>
    </reaction>
</comment>
<dbReference type="CDD" id="cd05147">
    <property type="entry name" value="RIO1_euk"/>
    <property type="match status" value="1"/>
</dbReference>
<evidence type="ECO:0000256" key="14">
    <source>
        <dbReference type="ARBA" id="ARBA00022840"/>
    </source>
</evidence>
<dbReference type="InterPro" id="IPR000687">
    <property type="entry name" value="RIO_kinase"/>
</dbReference>
<dbReference type="SMART" id="SM00090">
    <property type="entry name" value="RIO"/>
    <property type="match status" value="1"/>
</dbReference>
<evidence type="ECO:0000256" key="6">
    <source>
        <dbReference type="ARBA" id="ARBA00022490"/>
    </source>
</evidence>
<feature type="compositionally biased region" description="Acidic residues" evidence="19">
    <location>
        <begin position="596"/>
        <end position="610"/>
    </location>
</feature>
<evidence type="ECO:0000256" key="12">
    <source>
        <dbReference type="ARBA" id="ARBA00022777"/>
    </source>
</evidence>
<dbReference type="Gene3D" id="3.30.200.20">
    <property type="entry name" value="Phosphorylase Kinase, domain 1"/>
    <property type="match status" value="1"/>
</dbReference>
<feature type="compositionally biased region" description="Basic residues" evidence="19">
    <location>
        <begin position="649"/>
        <end position="670"/>
    </location>
</feature>
<dbReference type="AlphaFoldDB" id="A0A7S2W0U6"/>
<keyword evidence="7" id="KW-0690">Ribosome biogenesis</keyword>
<keyword evidence="15" id="KW-0460">Magnesium</keyword>
<dbReference type="InterPro" id="IPR018934">
    <property type="entry name" value="RIO_dom"/>
</dbReference>
<dbReference type="GO" id="GO:0004674">
    <property type="term" value="F:protein serine/threonine kinase activity"/>
    <property type="evidence" value="ECO:0007669"/>
    <property type="project" value="UniProtKB-KW"/>
</dbReference>
<feature type="domain" description="RIO kinase" evidence="20">
    <location>
        <begin position="194"/>
        <end position="454"/>
    </location>
</feature>
<dbReference type="GO" id="GO:0046872">
    <property type="term" value="F:metal ion binding"/>
    <property type="evidence" value="ECO:0007669"/>
    <property type="project" value="UniProtKB-KW"/>
</dbReference>
<evidence type="ECO:0000256" key="18">
    <source>
        <dbReference type="ARBA" id="ARBA00068838"/>
    </source>
</evidence>
<dbReference type="GO" id="GO:0042254">
    <property type="term" value="P:ribosome biogenesis"/>
    <property type="evidence" value="ECO:0007669"/>
    <property type="project" value="UniProtKB-KW"/>
</dbReference>